<reference evidence="2" key="1">
    <citation type="submission" date="2021-07" db="EMBL/GenBank/DDBJ databases">
        <title>Complete genome sequence of Crassaminicella sp. 143-21, isolated from a deep-sea hydrothermal vent.</title>
        <authorList>
            <person name="Li X."/>
        </authorList>
    </citation>
    <scope>NUCLEOTIDE SEQUENCE</scope>
    <source>
        <strain evidence="2">143-21</strain>
    </source>
</reference>
<dbReference type="PROSITE" id="PS00589">
    <property type="entry name" value="PTS_HPR_SER"/>
    <property type="match status" value="1"/>
</dbReference>
<dbReference type="InterPro" id="IPR000032">
    <property type="entry name" value="HPr-like"/>
</dbReference>
<dbReference type="RefSeq" id="WP_218283166.1">
    <property type="nucleotide sequence ID" value="NZ_CP078093.1"/>
</dbReference>
<dbReference type="Proteomes" id="UP000886818">
    <property type="component" value="Chromosome"/>
</dbReference>
<dbReference type="EMBL" id="CP078093">
    <property type="protein sequence ID" value="QXM06470.1"/>
    <property type="molecule type" value="Genomic_DNA"/>
</dbReference>
<dbReference type="NCBIfam" id="TIGR01003">
    <property type="entry name" value="PTS_HPr_family"/>
    <property type="match status" value="1"/>
</dbReference>
<keyword evidence="3" id="KW-1185">Reference proteome</keyword>
<organism evidence="2 3">
    <name type="scientific">Crassaminicella indica</name>
    <dbReference type="NCBI Taxonomy" id="2855394"/>
    <lineage>
        <taxon>Bacteria</taxon>
        <taxon>Bacillati</taxon>
        <taxon>Bacillota</taxon>
        <taxon>Clostridia</taxon>
        <taxon>Eubacteriales</taxon>
        <taxon>Clostridiaceae</taxon>
        <taxon>Crassaminicella</taxon>
    </lineage>
</organism>
<dbReference type="PANTHER" id="PTHR33705:SF2">
    <property type="entry name" value="PHOSPHOCARRIER PROTEIN NPR"/>
    <property type="match status" value="1"/>
</dbReference>
<dbReference type="InterPro" id="IPR002114">
    <property type="entry name" value="PTS_HPr_Ser_P_site"/>
</dbReference>
<dbReference type="PANTHER" id="PTHR33705">
    <property type="entry name" value="PHOSPHOCARRIER PROTEIN HPR"/>
    <property type="match status" value="1"/>
</dbReference>
<dbReference type="CDD" id="cd00367">
    <property type="entry name" value="PTS-HPr_like"/>
    <property type="match status" value="1"/>
</dbReference>
<protein>
    <submittedName>
        <fullName evidence="2">HPr family phosphocarrier protein</fullName>
    </submittedName>
</protein>
<dbReference type="Pfam" id="PF00381">
    <property type="entry name" value="PTS-HPr"/>
    <property type="match status" value="1"/>
</dbReference>
<evidence type="ECO:0000313" key="3">
    <source>
        <dbReference type="Proteomes" id="UP000886818"/>
    </source>
</evidence>
<evidence type="ECO:0000259" key="1">
    <source>
        <dbReference type="PROSITE" id="PS51350"/>
    </source>
</evidence>
<dbReference type="InterPro" id="IPR050399">
    <property type="entry name" value="HPr"/>
</dbReference>
<proteinExistence type="predicted"/>
<feature type="domain" description="HPr" evidence="1">
    <location>
        <begin position="1"/>
        <end position="83"/>
    </location>
</feature>
<name>A0ABX8REX3_9CLOT</name>
<gene>
    <name evidence="2" type="ORF">KVH43_01470</name>
</gene>
<sequence>MINREITVMNEEGLRARRAALFVQLANKFSSDIFVEKDTKKVDGKSIMCIMALGLLKGEKIFVTVDGPDEEQAMKEIVDFFEK</sequence>
<dbReference type="PROSITE" id="PS51350">
    <property type="entry name" value="PTS_HPR_DOM"/>
    <property type="match status" value="1"/>
</dbReference>
<evidence type="ECO:0000313" key="2">
    <source>
        <dbReference type="EMBL" id="QXM06470.1"/>
    </source>
</evidence>
<accession>A0ABX8REX3</accession>